<gene>
    <name evidence="1" type="ORF">PRK78_004649</name>
</gene>
<sequence length="525" mass="61121">MPEPTKALTLRGEITLEDAMEKEENMLLRLQWPRDRVDFLNYIYRSRSQIKGIVFHHLGLPAHYKFALYPLDDWLHGSFNFCIPVGVDYPSGRRRFMLRCPLPYKLGQAVEEKLRCEVATFEYIRQHCPEVPIPYLWGVGLPDGECFTPIKQLPLFRRWLEYLRRACLWLLRRPLPCAFTRHPCPYTLKSGYLLMEYIEESKGKMLAFTWSEAQKDEELRRNFFKSLSRVLLSLGRAPLPRIASFTMANDGVLSLTNRPLTLRLPHLENQGIPTDIPRDLMYVTVDSYLADILHIHDSRLRHQPNSVSSKYDASGQMAVLTMMRALQLTRRDLRHGPFVFQLTDLSTCNIFVDDKCNITALVDLEWGCSLPVEMVCPPYWLSSECISIGDAEDVERFNTMRLEFMDVFEHEEQSMYKCDTSNAHSRTMIMKKAWEMGTFWYLNSLVDPNGTYTMFVNHVQPMFASDHYTNDDLAISFQQIVHKYWAMGADDIIAAKVKDLEQYQQELPTAFENAIHIPPEEKTQS</sequence>
<dbReference type="InterPro" id="IPR051678">
    <property type="entry name" value="AGP_Transferase"/>
</dbReference>
<evidence type="ECO:0008006" key="3">
    <source>
        <dbReference type="Google" id="ProtNLM"/>
    </source>
</evidence>
<dbReference type="SUPFAM" id="SSF56112">
    <property type="entry name" value="Protein kinase-like (PK-like)"/>
    <property type="match status" value="1"/>
</dbReference>
<reference evidence="1" key="1">
    <citation type="submission" date="2023-03" db="EMBL/GenBank/DDBJ databases">
        <title>Emydomyces testavorans Genome Sequence.</title>
        <authorList>
            <person name="Hoyer L."/>
        </authorList>
    </citation>
    <scope>NUCLEOTIDE SEQUENCE</scope>
    <source>
        <strain evidence="1">16-2883</strain>
    </source>
</reference>
<accession>A0AAF0DLW5</accession>
<dbReference type="PANTHER" id="PTHR21310:SF37">
    <property type="entry name" value="AMINOGLYCOSIDE PHOSPHOTRANSFERASE DOMAIN-CONTAINING PROTEIN"/>
    <property type="match status" value="1"/>
</dbReference>
<dbReference type="InterPro" id="IPR011009">
    <property type="entry name" value="Kinase-like_dom_sf"/>
</dbReference>
<evidence type="ECO:0000313" key="1">
    <source>
        <dbReference type="EMBL" id="WEW59180.1"/>
    </source>
</evidence>
<protein>
    <recommendedName>
        <fullName evidence="3">Aminoglycoside phosphotransferase domain-containing protein</fullName>
    </recommendedName>
</protein>
<proteinExistence type="predicted"/>
<dbReference type="EMBL" id="CP120629">
    <property type="protein sequence ID" value="WEW59180.1"/>
    <property type="molecule type" value="Genomic_DNA"/>
</dbReference>
<evidence type="ECO:0000313" key="2">
    <source>
        <dbReference type="Proteomes" id="UP001219355"/>
    </source>
</evidence>
<dbReference type="AlphaFoldDB" id="A0AAF0DLW5"/>
<keyword evidence="2" id="KW-1185">Reference proteome</keyword>
<dbReference type="Proteomes" id="UP001219355">
    <property type="component" value="Chromosome 3"/>
</dbReference>
<name>A0AAF0DLW5_9EURO</name>
<dbReference type="PANTHER" id="PTHR21310">
    <property type="entry name" value="AMINOGLYCOSIDE PHOSPHOTRANSFERASE-RELATED-RELATED"/>
    <property type="match status" value="1"/>
</dbReference>
<organism evidence="1 2">
    <name type="scientific">Emydomyces testavorans</name>
    <dbReference type="NCBI Taxonomy" id="2070801"/>
    <lineage>
        <taxon>Eukaryota</taxon>
        <taxon>Fungi</taxon>
        <taxon>Dikarya</taxon>
        <taxon>Ascomycota</taxon>
        <taxon>Pezizomycotina</taxon>
        <taxon>Eurotiomycetes</taxon>
        <taxon>Eurotiomycetidae</taxon>
        <taxon>Onygenales</taxon>
        <taxon>Nannizziopsiaceae</taxon>
        <taxon>Emydomyces</taxon>
    </lineage>
</organism>